<evidence type="ECO:0000256" key="5">
    <source>
        <dbReference type="ARBA" id="ARBA00022989"/>
    </source>
</evidence>
<dbReference type="GO" id="GO:0006605">
    <property type="term" value="P:protein targeting"/>
    <property type="evidence" value="ECO:0007669"/>
    <property type="project" value="UniProtKB-UniRule"/>
</dbReference>
<dbReference type="HAMAP" id="MF_00422">
    <property type="entry name" value="SecE"/>
    <property type="match status" value="1"/>
</dbReference>
<accession>A0AA96FBZ2</accession>
<dbReference type="GO" id="GO:0043952">
    <property type="term" value="P:protein transport by the Sec complex"/>
    <property type="evidence" value="ECO:0007669"/>
    <property type="project" value="UniProtKB-UniRule"/>
</dbReference>
<keyword evidence="6 8" id="KW-0811">Translocation</keyword>
<evidence type="ECO:0000256" key="4">
    <source>
        <dbReference type="ARBA" id="ARBA00022927"/>
    </source>
</evidence>
<dbReference type="GO" id="GO:0065002">
    <property type="term" value="P:intracellular protein transmembrane transport"/>
    <property type="evidence" value="ECO:0007669"/>
    <property type="project" value="UniProtKB-UniRule"/>
</dbReference>
<keyword evidence="3 8" id="KW-0812">Transmembrane</keyword>
<dbReference type="RefSeq" id="WP_313497539.1">
    <property type="nucleotide sequence ID" value="NZ_CP134879.1"/>
</dbReference>
<evidence type="ECO:0000256" key="3">
    <source>
        <dbReference type="ARBA" id="ARBA00022692"/>
    </source>
</evidence>
<proteinExistence type="inferred from homology"/>
<gene>
    <name evidence="8 11" type="primary">secE</name>
    <name evidence="10" type="ORF">RN606_12150</name>
    <name evidence="11" type="ORF">RN607_12090</name>
</gene>
<evidence type="ECO:0000256" key="2">
    <source>
        <dbReference type="ARBA" id="ARBA00022448"/>
    </source>
</evidence>
<keyword evidence="4 8" id="KW-0653">Protein transport</keyword>
<sequence length="85" mass="9487">MSESVVTDTGDKDPRHESREGRNVFGRIALFVRQVVSQLRLVVTPTRHEWIRLIGVVLAFVAVMMGLSFVLDLVFGWGVSKVFGA</sequence>
<comment type="function">
    <text evidence="8">Essential subunit of the Sec protein translocation channel SecYEG. Clamps together the 2 halves of SecY. May contact the channel plug during translocation.</text>
</comment>
<evidence type="ECO:0000313" key="12">
    <source>
        <dbReference type="Proteomes" id="UP001304125"/>
    </source>
</evidence>
<comment type="subcellular location">
    <subcellularLocation>
        <location evidence="8">Cell membrane</location>
        <topology evidence="8">Single-pass membrane protein</topology>
    </subcellularLocation>
    <subcellularLocation>
        <location evidence="1">Membrane</location>
    </subcellularLocation>
</comment>
<dbReference type="Proteomes" id="UP001304125">
    <property type="component" value="Chromosome"/>
</dbReference>
<evidence type="ECO:0000256" key="1">
    <source>
        <dbReference type="ARBA" id="ARBA00004370"/>
    </source>
</evidence>
<dbReference type="Pfam" id="PF00584">
    <property type="entry name" value="SecE"/>
    <property type="match status" value="1"/>
</dbReference>
<evidence type="ECO:0000313" key="10">
    <source>
        <dbReference type="EMBL" id="WNM24105.1"/>
    </source>
</evidence>
<keyword evidence="12" id="KW-1185">Reference proteome</keyword>
<dbReference type="KEGG" id="dcp:RN607_12090"/>
<comment type="subunit">
    <text evidence="8">Component of the Sec protein translocase complex. Heterotrimer consisting of SecY, SecE and SecG subunits. The heterotrimers can form oligomers, although 1 heterotrimer is thought to be able to translocate proteins. Interacts with the ribosome. Interacts with SecDF, and other proteins may be involved. Interacts with SecA.</text>
</comment>
<feature type="compositionally biased region" description="Basic and acidic residues" evidence="9">
    <location>
        <begin position="9"/>
        <end position="20"/>
    </location>
</feature>
<dbReference type="InterPro" id="IPR038379">
    <property type="entry name" value="SecE_sf"/>
</dbReference>
<dbReference type="InterPro" id="IPR005807">
    <property type="entry name" value="SecE_bac"/>
</dbReference>
<dbReference type="EMBL" id="CP134880">
    <property type="protein sequence ID" value="WNM26933.1"/>
    <property type="molecule type" value="Genomic_DNA"/>
</dbReference>
<dbReference type="GO" id="GO:0009306">
    <property type="term" value="P:protein secretion"/>
    <property type="evidence" value="ECO:0007669"/>
    <property type="project" value="UniProtKB-UniRule"/>
</dbReference>
<feature type="transmembrane region" description="Helical" evidence="8">
    <location>
        <begin position="50"/>
        <end position="71"/>
    </location>
</feature>
<evidence type="ECO:0000256" key="8">
    <source>
        <dbReference type="HAMAP-Rule" id="MF_00422"/>
    </source>
</evidence>
<reference evidence="11 12" key="1">
    <citation type="submission" date="2023-09" db="EMBL/GenBank/DDBJ databases">
        <title>Demequina sp. a novel bacteria isolated from Capsicum annuum.</title>
        <authorList>
            <person name="Humaira Z."/>
            <person name="Lee J."/>
            <person name="Cho D."/>
        </authorList>
    </citation>
    <scope>NUCLEOTIDE SEQUENCE</scope>
    <source>
        <strain evidence="10 12">OYTSA14</strain>
        <strain evidence="11">PMTSA13</strain>
    </source>
</reference>
<dbReference type="InterPro" id="IPR001901">
    <property type="entry name" value="Translocase_SecE/Sec61-g"/>
</dbReference>
<keyword evidence="2 8" id="KW-0813">Transport</keyword>
<keyword evidence="5 8" id="KW-1133">Transmembrane helix</keyword>
<dbReference type="GO" id="GO:0008320">
    <property type="term" value="F:protein transmembrane transporter activity"/>
    <property type="evidence" value="ECO:0007669"/>
    <property type="project" value="UniProtKB-UniRule"/>
</dbReference>
<evidence type="ECO:0000256" key="6">
    <source>
        <dbReference type="ARBA" id="ARBA00023010"/>
    </source>
</evidence>
<keyword evidence="7 8" id="KW-0472">Membrane</keyword>
<dbReference type="EMBL" id="CP134879">
    <property type="protein sequence ID" value="WNM24105.1"/>
    <property type="molecule type" value="Genomic_DNA"/>
</dbReference>
<dbReference type="Proteomes" id="UP001303408">
    <property type="component" value="Chromosome"/>
</dbReference>
<dbReference type="AlphaFoldDB" id="A0AA96FBZ2"/>
<evidence type="ECO:0000256" key="9">
    <source>
        <dbReference type="SAM" id="MobiDB-lite"/>
    </source>
</evidence>
<evidence type="ECO:0000313" key="11">
    <source>
        <dbReference type="EMBL" id="WNM26933.1"/>
    </source>
</evidence>
<dbReference type="Gene3D" id="1.20.5.1030">
    <property type="entry name" value="Preprotein translocase secy subunit"/>
    <property type="match status" value="1"/>
</dbReference>
<organism evidence="11">
    <name type="scientific">Demequina capsici</name>
    <dbReference type="NCBI Taxonomy" id="3075620"/>
    <lineage>
        <taxon>Bacteria</taxon>
        <taxon>Bacillati</taxon>
        <taxon>Actinomycetota</taxon>
        <taxon>Actinomycetes</taxon>
        <taxon>Micrococcales</taxon>
        <taxon>Demequinaceae</taxon>
        <taxon>Demequina</taxon>
    </lineage>
</organism>
<comment type="similarity">
    <text evidence="8">Belongs to the SecE/SEC61-gamma family.</text>
</comment>
<evidence type="ECO:0000256" key="7">
    <source>
        <dbReference type="ARBA" id="ARBA00023136"/>
    </source>
</evidence>
<feature type="region of interest" description="Disordered" evidence="9">
    <location>
        <begin position="1"/>
        <end position="20"/>
    </location>
</feature>
<protein>
    <recommendedName>
        <fullName evidence="8">Protein translocase subunit SecE</fullName>
    </recommendedName>
</protein>
<keyword evidence="8" id="KW-1003">Cell membrane</keyword>
<dbReference type="NCBIfam" id="TIGR00964">
    <property type="entry name" value="secE_bact"/>
    <property type="match status" value="1"/>
</dbReference>
<name>A0AA96FBZ2_9MICO</name>
<accession>A0AA96J791</accession>
<dbReference type="GO" id="GO:0005886">
    <property type="term" value="C:plasma membrane"/>
    <property type="evidence" value="ECO:0007669"/>
    <property type="project" value="UniProtKB-SubCell"/>
</dbReference>